<dbReference type="FunFam" id="2.60.40.2840:FF:000003">
    <property type="entry name" value="Phosphatidylinositol 4,5-bisphosphate 5-phosphatase A"/>
    <property type="match status" value="1"/>
</dbReference>
<dbReference type="Pfam" id="PF17751">
    <property type="entry name" value="SKICH"/>
    <property type="match status" value="1"/>
</dbReference>
<reference evidence="3" key="2">
    <citation type="submission" date="2025-08" db="UniProtKB">
        <authorList>
            <consortium name="Ensembl"/>
        </authorList>
    </citation>
    <scope>IDENTIFICATION</scope>
</reference>
<dbReference type="GO" id="GO:0001726">
    <property type="term" value="C:ruffle"/>
    <property type="evidence" value="ECO:0007669"/>
    <property type="project" value="TreeGrafter"/>
</dbReference>
<dbReference type="GO" id="GO:0045719">
    <property type="term" value="P:negative regulation of glycogen biosynthetic process"/>
    <property type="evidence" value="ECO:0007669"/>
    <property type="project" value="TreeGrafter"/>
</dbReference>
<dbReference type="Proteomes" id="UP000314987">
    <property type="component" value="Unassembled WGS sequence"/>
</dbReference>
<dbReference type="PANTHER" id="PTHR11200:SF117">
    <property type="entry name" value="INOSITOL POLYPHOSPHATE 5-PHOSPHATASE K"/>
    <property type="match status" value="1"/>
</dbReference>
<keyword evidence="4" id="KW-1185">Reference proteome</keyword>
<dbReference type="Ensembl" id="ENSVURT00010033567.1">
    <property type="protein sequence ID" value="ENSVURP00010029468.1"/>
    <property type="gene ID" value="ENSVURG00010022542.1"/>
</dbReference>
<dbReference type="InterPro" id="IPR036691">
    <property type="entry name" value="Endo/exonu/phosph_ase_sf"/>
</dbReference>
<feature type="domain" description="Inositol polyphosphate-related phosphatase" evidence="2">
    <location>
        <begin position="1"/>
        <end position="250"/>
    </location>
</feature>
<dbReference type="SUPFAM" id="SSF56219">
    <property type="entry name" value="DNase I-like"/>
    <property type="match status" value="1"/>
</dbReference>
<dbReference type="Gene3D" id="2.60.40.2840">
    <property type="match status" value="1"/>
</dbReference>
<dbReference type="GO" id="GO:0005886">
    <property type="term" value="C:plasma membrane"/>
    <property type="evidence" value="ECO:0007669"/>
    <property type="project" value="TreeGrafter"/>
</dbReference>
<evidence type="ECO:0000259" key="2">
    <source>
        <dbReference type="SMART" id="SM00128"/>
    </source>
</evidence>
<dbReference type="GO" id="GO:0046856">
    <property type="term" value="P:phosphatidylinositol dephosphorylation"/>
    <property type="evidence" value="ECO:0007669"/>
    <property type="project" value="InterPro"/>
</dbReference>
<sequence length="375" mass="43417">GDSSFGSSWAPSPVTDPWAAVVMERPVKKMRHLKRLRLHLSVPFISGTYTNYTPSGLSGYWGSKGEVAICFWLYGYAICFFNCHLLAHVSSIDQRLGDFDKVLETQNFEKENIANILDHDLLLWFGDLNFCIEDYELLQHPLKKDHLNMMKKTDSLFQQFQEGPLPFQPTYIFDVNSENYDYSEKRRKPAWTDRILWRLKWELLNNPVDSGECDHFFSLTLKSYESHMKYKISDHMPVTVTFELELKSLLLIPPVTSIPEGQWITTYDLVVSYTRSPDFISSSWYWIGLHKVVILHVKDYVTYAWVKDNLVFSRDGLHQVYINASGFSEEGGEFLLSYCSNSLQAIVGQSEPLQISENAMTPEDWREKKGNPLMS</sequence>
<protein>
    <recommendedName>
        <fullName evidence="2">Inositol polyphosphate-related phosphatase domain-containing protein</fullName>
    </recommendedName>
</protein>
<reference evidence="3" key="3">
    <citation type="submission" date="2025-09" db="UniProtKB">
        <authorList>
            <consortium name="Ensembl"/>
        </authorList>
    </citation>
    <scope>IDENTIFICATION</scope>
</reference>
<dbReference type="GO" id="GO:0016312">
    <property type="term" value="F:inositol bisphosphate phosphatase activity"/>
    <property type="evidence" value="ECO:0007669"/>
    <property type="project" value="TreeGrafter"/>
</dbReference>
<dbReference type="STRING" id="29139.ENSVURP00010029468"/>
<dbReference type="GO" id="GO:0051898">
    <property type="term" value="P:negative regulation of phosphatidylinositol 3-kinase/protein kinase B signal transduction"/>
    <property type="evidence" value="ECO:0007669"/>
    <property type="project" value="TreeGrafter"/>
</dbReference>
<dbReference type="GO" id="GO:0046627">
    <property type="term" value="P:negative regulation of insulin receptor signaling pathway"/>
    <property type="evidence" value="ECO:0007669"/>
    <property type="project" value="TreeGrafter"/>
</dbReference>
<dbReference type="Gene3D" id="3.60.10.10">
    <property type="entry name" value="Endonuclease/exonuclease/phosphatase"/>
    <property type="match status" value="1"/>
</dbReference>
<evidence type="ECO:0000313" key="4">
    <source>
        <dbReference type="Proteomes" id="UP000314987"/>
    </source>
</evidence>
<evidence type="ECO:0000313" key="3">
    <source>
        <dbReference type="Ensembl" id="ENSVURP00010029468.1"/>
    </source>
</evidence>
<organism evidence="3 4">
    <name type="scientific">Vombatus ursinus</name>
    <name type="common">Common wombat</name>
    <dbReference type="NCBI Taxonomy" id="29139"/>
    <lineage>
        <taxon>Eukaryota</taxon>
        <taxon>Metazoa</taxon>
        <taxon>Chordata</taxon>
        <taxon>Craniata</taxon>
        <taxon>Vertebrata</taxon>
        <taxon>Euteleostomi</taxon>
        <taxon>Mammalia</taxon>
        <taxon>Metatheria</taxon>
        <taxon>Diprotodontia</taxon>
        <taxon>Vombatidae</taxon>
        <taxon>Vombatus</taxon>
    </lineage>
</organism>
<accession>A0A4X2LZH0</accession>
<name>A0A4X2LZH0_VOMUR</name>
<proteinExistence type="inferred from homology"/>
<dbReference type="PANTHER" id="PTHR11200">
    <property type="entry name" value="INOSITOL 5-PHOSPHATASE"/>
    <property type="match status" value="1"/>
</dbReference>
<reference evidence="4" key="1">
    <citation type="submission" date="2018-12" db="EMBL/GenBank/DDBJ databases">
        <authorList>
            <person name="Yazar S."/>
        </authorList>
    </citation>
    <scope>NUCLEOTIDE SEQUENCE [LARGE SCALE GENOMIC DNA]</scope>
</reference>
<dbReference type="InterPro" id="IPR041611">
    <property type="entry name" value="SKICH"/>
</dbReference>
<dbReference type="InterPro" id="IPR046985">
    <property type="entry name" value="IP5"/>
</dbReference>
<dbReference type="Pfam" id="PF22669">
    <property type="entry name" value="Exo_endo_phos2"/>
    <property type="match status" value="1"/>
</dbReference>
<dbReference type="SMART" id="SM00128">
    <property type="entry name" value="IPPc"/>
    <property type="match status" value="1"/>
</dbReference>
<dbReference type="InterPro" id="IPR000300">
    <property type="entry name" value="IPPc"/>
</dbReference>
<comment type="similarity">
    <text evidence="1">Belongs to the inositol 1,4,5-trisphosphate 5-phosphatase type II family.</text>
</comment>
<dbReference type="GO" id="GO:0005783">
    <property type="term" value="C:endoplasmic reticulum"/>
    <property type="evidence" value="ECO:0007669"/>
    <property type="project" value="TreeGrafter"/>
</dbReference>
<dbReference type="GO" id="GO:0034485">
    <property type="term" value="F:phosphatidylinositol-3,4,5-trisphosphate 5-phosphatase activity"/>
    <property type="evidence" value="ECO:0007669"/>
    <property type="project" value="TreeGrafter"/>
</dbReference>
<dbReference type="GeneTree" id="ENSGT00940000156538"/>
<dbReference type="AlphaFoldDB" id="A0A4X2LZH0"/>
<evidence type="ECO:0000256" key="1">
    <source>
        <dbReference type="ARBA" id="ARBA00005910"/>
    </source>
</evidence>
<dbReference type="GO" id="GO:0004439">
    <property type="term" value="F:phosphatidylinositol-4,5-bisphosphate 5-phosphatase activity"/>
    <property type="evidence" value="ECO:0007669"/>
    <property type="project" value="TreeGrafter"/>
</dbReference>